<dbReference type="Proteomes" id="UP000789831">
    <property type="component" value="Unassembled WGS sequence"/>
</dbReference>
<dbReference type="InterPro" id="IPR007238">
    <property type="entry name" value="DNA_primase_lsu_euk/arc"/>
</dbReference>
<evidence type="ECO:0000313" key="13">
    <source>
        <dbReference type="Proteomes" id="UP000789831"/>
    </source>
</evidence>
<proteinExistence type="inferred from homology"/>
<evidence type="ECO:0000256" key="6">
    <source>
        <dbReference type="ARBA" id="ARBA00023004"/>
    </source>
</evidence>
<gene>
    <name evidence="12" type="ORF">AGERDE_LOCUS550</name>
</gene>
<keyword evidence="2 9" id="KW-0004">4Fe-4S</keyword>
<dbReference type="Pfam" id="PF04104">
    <property type="entry name" value="DNA_primase_lrg"/>
    <property type="match status" value="1"/>
</dbReference>
<dbReference type="PANTHER" id="PTHR10537:SF3">
    <property type="entry name" value="DNA PRIMASE LARGE SUBUNIT"/>
    <property type="match status" value="1"/>
</dbReference>
<evidence type="ECO:0000256" key="3">
    <source>
        <dbReference type="ARBA" id="ARBA00022515"/>
    </source>
</evidence>
<feature type="binding site" evidence="10">
    <location>
        <position position="377"/>
    </location>
    <ligand>
        <name>[4Fe-4S] cluster</name>
        <dbReference type="ChEBI" id="CHEBI:49883"/>
    </ligand>
</feature>
<evidence type="ECO:0000256" key="9">
    <source>
        <dbReference type="PIRNR" id="PIRNR009449"/>
    </source>
</evidence>
<evidence type="ECO:0000256" key="4">
    <source>
        <dbReference type="ARBA" id="ARBA00022705"/>
    </source>
</evidence>
<dbReference type="Pfam" id="PF26466">
    <property type="entry name" value="DNA_primase_lrg_N"/>
    <property type="match status" value="1"/>
</dbReference>
<dbReference type="PANTHER" id="PTHR10537">
    <property type="entry name" value="DNA PRIMASE LARGE SUBUNIT"/>
    <property type="match status" value="1"/>
</dbReference>
<protein>
    <recommendedName>
        <fullName evidence="9">DNA primase large subunit</fullName>
    </recommendedName>
</protein>
<evidence type="ECO:0000256" key="8">
    <source>
        <dbReference type="ARBA" id="ARBA00023125"/>
    </source>
</evidence>
<comment type="function">
    <text evidence="9">DNA primase is the polymerase that synthesizes small RNA primers for the Okazaki fragments made during discontinuous DNA replication.</text>
</comment>
<dbReference type="GO" id="GO:0005658">
    <property type="term" value="C:alpha DNA polymerase:primase complex"/>
    <property type="evidence" value="ECO:0007669"/>
    <property type="project" value="UniProtKB-ARBA"/>
</dbReference>
<accession>A0A9N8YNH7</accession>
<keyword evidence="7 9" id="KW-0411">Iron-sulfur</keyword>
<keyword evidence="3 9" id="KW-0639">Primosome</keyword>
<evidence type="ECO:0000256" key="2">
    <source>
        <dbReference type="ARBA" id="ARBA00022485"/>
    </source>
</evidence>
<dbReference type="GO" id="GO:0003677">
    <property type="term" value="F:DNA binding"/>
    <property type="evidence" value="ECO:0007669"/>
    <property type="project" value="UniProtKB-UniRule"/>
</dbReference>
<comment type="similarity">
    <text evidence="1 9">Belongs to the eukaryotic-type primase large subunit family.</text>
</comment>
<feature type="domain" description="DNA primase large subunit C-terminal" evidence="11">
    <location>
        <begin position="292"/>
        <end position="462"/>
    </location>
</feature>
<sequence>MSLQEQINLPKGINSREKNTGEVKLHRQHYSSRLHLYTIPPIDEITIEEFESFSLDRLTVLKEFEATILRNKSDKESKEYMNQVLAQYLPLHTNLSSEAYPIQQERRKDHISHFILRLAYCRTEELRQWFLKYECALFKFRFINLSASEQLEFLKENNLNWKCASIFLDDKEKSEMKEQLTTSSPHVNFASETFFEVDFEKVLDLVKRRVVYIKGGKAYVPMRDQVALVMDEFRNRLDKTLKDTCRALPEVDQEGQVMPILNQLNHFKSGQGYSCSNKIEGQITADDIDQLTEHFPLCMRHLHKKLREDKHLKHYGRMQYNLFLKGVGLSLEEALRFWRMSFSETNDDQFQKKAYAYNIRHNYGMEGKRTNYSPLNCMRIITNNQPGEGDHHGCPFRHFSEANLSHTLHNAGVTDKVQIRQIIDYVKGHHYNIACTRFFELTHGGSKEQGMMAAINHPNEFFEKSYQSSQESSLGNK</sequence>
<comment type="caution">
    <text evidence="12">The sequence shown here is derived from an EMBL/GenBank/DDBJ whole genome shotgun (WGS) entry which is preliminary data.</text>
</comment>
<dbReference type="CDD" id="cd07322">
    <property type="entry name" value="PriL_PriS_Eukaryotic"/>
    <property type="match status" value="1"/>
</dbReference>
<evidence type="ECO:0000259" key="11">
    <source>
        <dbReference type="Pfam" id="PF04104"/>
    </source>
</evidence>
<dbReference type="OrthoDB" id="421393at2759"/>
<evidence type="ECO:0000256" key="5">
    <source>
        <dbReference type="ARBA" id="ARBA00022723"/>
    </source>
</evidence>
<dbReference type="InterPro" id="IPR058560">
    <property type="entry name" value="DNA_primase_C"/>
</dbReference>
<dbReference type="Gene3D" id="1.20.930.80">
    <property type="match status" value="1"/>
</dbReference>
<feature type="binding site" evidence="10">
    <location>
        <position position="394"/>
    </location>
    <ligand>
        <name>[4Fe-4S] cluster</name>
        <dbReference type="ChEBI" id="CHEBI:49883"/>
    </ligand>
</feature>
<feature type="binding site" evidence="10">
    <location>
        <position position="298"/>
    </location>
    <ligand>
        <name>[4Fe-4S] cluster</name>
        <dbReference type="ChEBI" id="CHEBI:49883"/>
    </ligand>
</feature>
<dbReference type="InterPro" id="IPR016558">
    <property type="entry name" value="DNA_primase_lsu_euk"/>
</dbReference>
<dbReference type="GO" id="GO:0051539">
    <property type="term" value="F:4 iron, 4 sulfur cluster binding"/>
    <property type="evidence" value="ECO:0007669"/>
    <property type="project" value="UniProtKB-UniRule"/>
</dbReference>
<evidence type="ECO:0000256" key="10">
    <source>
        <dbReference type="PIRSR" id="PIRSR009449-1"/>
    </source>
</evidence>
<dbReference type="GO" id="GO:0006269">
    <property type="term" value="P:DNA replication, synthesis of primer"/>
    <property type="evidence" value="ECO:0007669"/>
    <property type="project" value="UniProtKB-KW"/>
</dbReference>
<dbReference type="GO" id="GO:0046872">
    <property type="term" value="F:metal ion binding"/>
    <property type="evidence" value="ECO:0007669"/>
    <property type="project" value="UniProtKB-UniRule"/>
</dbReference>
<dbReference type="EMBL" id="CAJVPL010000027">
    <property type="protein sequence ID" value="CAG8435545.1"/>
    <property type="molecule type" value="Genomic_DNA"/>
</dbReference>
<keyword evidence="4 9" id="KW-0235">DNA replication</keyword>
<evidence type="ECO:0000313" key="12">
    <source>
        <dbReference type="EMBL" id="CAG8435545.1"/>
    </source>
</evidence>
<dbReference type="GO" id="GO:0006270">
    <property type="term" value="P:DNA replication initiation"/>
    <property type="evidence" value="ECO:0007669"/>
    <property type="project" value="TreeGrafter"/>
</dbReference>
<reference evidence="12" key="1">
    <citation type="submission" date="2021-06" db="EMBL/GenBank/DDBJ databases">
        <authorList>
            <person name="Kallberg Y."/>
            <person name="Tangrot J."/>
            <person name="Rosling A."/>
        </authorList>
    </citation>
    <scope>NUCLEOTIDE SEQUENCE</scope>
    <source>
        <strain evidence="12">MT106</strain>
    </source>
</reference>
<dbReference type="PIRSF" id="PIRSF009449">
    <property type="entry name" value="DNA_primase_large_subunit"/>
    <property type="match status" value="1"/>
</dbReference>
<organism evidence="12 13">
    <name type="scientific">Ambispora gerdemannii</name>
    <dbReference type="NCBI Taxonomy" id="144530"/>
    <lineage>
        <taxon>Eukaryota</taxon>
        <taxon>Fungi</taxon>
        <taxon>Fungi incertae sedis</taxon>
        <taxon>Mucoromycota</taxon>
        <taxon>Glomeromycotina</taxon>
        <taxon>Glomeromycetes</taxon>
        <taxon>Archaeosporales</taxon>
        <taxon>Ambisporaceae</taxon>
        <taxon>Ambispora</taxon>
    </lineage>
</organism>
<keyword evidence="8 9" id="KW-0238">DNA-binding</keyword>
<evidence type="ECO:0000256" key="1">
    <source>
        <dbReference type="ARBA" id="ARBA00010564"/>
    </source>
</evidence>
<comment type="cofactor">
    <cofactor evidence="9">
        <name>[4Fe-4S] cluster</name>
        <dbReference type="ChEBI" id="CHEBI:49883"/>
    </cofactor>
    <text evidence="9">Binds 1 [4Fe-4S] cluster.</text>
</comment>
<keyword evidence="6 9" id="KW-0408">Iron</keyword>
<evidence type="ECO:0000256" key="7">
    <source>
        <dbReference type="ARBA" id="ARBA00023014"/>
    </source>
</evidence>
<name>A0A9N8YNH7_9GLOM</name>
<feature type="binding site" evidence="10">
    <location>
        <position position="435"/>
    </location>
    <ligand>
        <name>[4Fe-4S] cluster</name>
        <dbReference type="ChEBI" id="CHEBI:49883"/>
    </ligand>
</feature>
<keyword evidence="13" id="KW-1185">Reference proteome</keyword>
<dbReference type="AlphaFoldDB" id="A0A9N8YNH7"/>
<keyword evidence="5 9" id="KW-0479">Metal-binding</keyword>